<keyword evidence="3" id="KW-1185">Reference proteome</keyword>
<reference evidence="1" key="1">
    <citation type="submission" date="2021-02" db="EMBL/GenBank/DDBJ databases">
        <authorList>
            <person name="Nowell W R."/>
        </authorList>
    </citation>
    <scope>NUCLEOTIDE SEQUENCE</scope>
</reference>
<dbReference type="AlphaFoldDB" id="A0A815RSQ1"/>
<sequence>MLANSIPSILKQPAVYYLDSQTSVRSMEDLITLCTATKHYVIDTESDLDTHLPAIIQILPIPADSSTTPLVLIIIEVNHLPPKGKSRIKIEEVCNVIFKKDHHLNG</sequence>
<dbReference type="EMBL" id="CAJOBC010086606">
    <property type="protein sequence ID" value="CAF4346062.1"/>
    <property type="molecule type" value="Genomic_DNA"/>
</dbReference>
<comment type="caution">
    <text evidence="1">The sequence shown here is derived from an EMBL/GenBank/DDBJ whole genome shotgun (WGS) entry which is preliminary data.</text>
</comment>
<evidence type="ECO:0000313" key="2">
    <source>
        <dbReference type="EMBL" id="CAF4346062.1"/>
    </source>
</evidence>
<evidence type="ECO:0000313" key="1">
    <source>
        <dbReference type="EMBL" id="CAF1480954.1"/>
    </source>
</evidence>
<proteinExistence type="predicted"/>
<name>A0A815RSQ1_9BILA</name>
<gene>
    <name evidence="1" type="ORF">GPM918_LOCUS35838</name>
    <name evidence="2" type="ORF">SRO942_LOCUS36563</name>
</gene>
<accession>A0A815RSQ1</accession>
<evidence type="ECO:0000313" key="3">
    <source>
        <dbReference type="Proteomes" id="UP000663829"/>
    </source>
</evidence>
<protein>
    <submittedName>
        <fullName evidence="1">Uncharacterized protein</fullName>
    </submittedName>
</protein>
<dbReference type="Proteomes" id="UP000681722">
    <property type="component" value="Unassembled WGS sequence"/>
</dbReference>
<dbReference type="EMBL" id="CAJNOQ010021122">
    <property type="protein sequence ID" value="CAF1480954.1"/>
    <property type="molecule type" value="Genomic_DNA"/>
</dbReference>
<organism evidence="1 3">
    <name type="scientific">Didymodactylos carnosus</name>
    <dbReference type="NCBI Taxonomy" id="1234261"/>
    <lineage>
        <taxon>Eukaryota</taxon>
        <taxon>Metazoa</taxon>
        <taxon>Spiralia</taxon>
        <taxon>Gnathifera</taxon>
        <taxon>Rotifera</taxon>
        <taxon>Eurotatoria</taxon>
        <taxon>Bdelloidea</taxon>
        <taxon>Philodinida</taxon>
        <taxon>Philodinidae</taxon>
        <taxon>Didymodactylos</taxon>
    </lineage>
</organism>
<dbReference type="Proteomes" id="UP000663829">
    <property type="component" value="Unassembled WGS sequence"/>
</dbReference>